<evidence type="ECO:0000313" key="2">
    <source>
        <dbReference type="EMBL" id="MBB6328272.1"/>
    </source>
</evidence>
<evidence type="ECO:0000256" key="1">
    <source>
        <dbReference type="SAM" id="MobiDB-lite"/>
    </source>
</evidence>
<accession>A0A841MJ02</accession>
<comment type="caution">
    <text evidence="2">The sequence shown here is derived from an EMBL/GenBank/DDBJ whole genome shotgun (WGS) entry which is preliminary data.</text>
</comment>
<organism evidence="2 3">
    <name type="scientific">Algoriphagus iocasae</name>
    <dbReference type="NCBI Taxonomy" id="1836499"/>
    <lineage>
        <taxon>Bacteria</taxon>
        <taxon>Pseudomonadati</taxon>
        <taxon>Bacteroidota</taxon>
        <taxon>Cytophagia</taxon>
        <taxon>Cytophagales</taxon>
        <taxon>Cyclobacteriaceae</taxon>
        <taxon>Algoriphagus</taxon>
    </lineage>
</organism>
<gene>
    <name evidence="2" type="ORF">FHS59_003915</name>
</gene>
<name>A0A841MJ02_9BACT</name>
<feature type="region of interest" description="Disordered" evidence="1">
    <location>
        <begin position="46"/>
        <end position="87"/>
    </location>
</feature>
<evidence type="ECO:0000313" key="3">
    <source>
        <dbReference type="Proteomes" id="UP000588604"/>
    </source>
</evidence>
<keyword evidence="3" id="KW-1185">Reference proteome</keyword>
<protein>
    <submittedName>
        <fullName evidence="2">Uncharacterized protein</fullName>
    </submittedName>
</protein>
<dbReference type="AlphaFoldDB" id="A0A841MJ02"/>
<dbReference type="Proteomes" id="UP000588604">
    <property type="component" value="Unassembled WGS sequence"/>
</dbReference>
<dbReference type="RefSeq" id="WP_184497092.1">
    <property type="nucleotide sequence ID" value="NZ_JACIJO010000003.1"/>
</dbReference>
<reference evidence="2 3" key="1">
    <citation type="submission" date="2020-08" db="EMBL/GenBank/DDBJ databases">
        <title>Genomic Encyclopedia of Type Strains, Phase IV (KMG-IV): sequencing the most valuable type-strain genomes for metagenomic binning, comparative biology and taxonomic classification.</title>
        <authorList>
            <person name="Goeker M."/>
        </authorList>
    </citation>
    <scope>NUCLEOTIDE SEQUENCE [LARGE SCALE GENOMIC DNA]</scope>
    <source>
        <strain evidence="2 3">DSM 102044</strain>
    </source>
</reference>
<dbReference type="EMBL" id="JACIJO010000003">
    <property type="protein sequence ID" value="MBB6328272.1"/>
    <property type="molecule type" value="Genomic_DNA"/>
</dbReference>
<proteinExistence type="predicted"/>
<sequence length="87" mass="9209">MIKVRDYKSRTAGLKDRYLISAGPGSYAEDERVMPARCRCTLVSPASGEAGQQDNGRISLASGEAGQRGSPKIKPLGINPKGFGTGR</sequence>